<dbReference type="Pfam" id="PF24758">
    <property type="entry name" value="LRR_At5g56370"/>
    <property type="match status" value="1"/>
</dbReference>
<dbReference type="EMBL" id="BQNB010020298">
    <property type="protein sequence ID" value="GJT94465.1"/>
    <property type="molecule type" value="Genomic_DNA"/>
</dbReference>
<dbReference type="Proteomes" id="UP001151760">
    <property type="component" value="Unassembled WGS sequence"/>
</dbReference>
<dbReference type="PANTHER" id="PTHR31639:SF42">
    <property type="entry name" value="OS02G0160200 PROTEIN"/>
    <property type="match status" value="1"/>
</dbReference>
<name>A0ABQ5I2Y8_9ASTR</name>
<dbReference type="InterPro" id="IPR036047">
    <property type="entry name" value="F-box-like_dom_sf"/>
</dbReference>
<evidence type="ECO:0000259" key="1">
    <source>
        <dbReference type="Pfam" id="PF24758"/>
    </source>
</evidence>
<evidence type="ECO:0000313" key="3">
    <source>
        <dbReference type="Proteomes" id="UP001151760"/>
    </source>
</evidence>
<reference evidence="2" key="1">
    <citation type="journal article" date="2022" name="Int. J. Mol. Sci.">
        <title>Draft Genome of Tanacetum Coccineum: Genomic Comparison of Closely Related Tanacetum-Family Plants.</title>
        <authorList>
            <person name="Yamashiro T."/>
            <person name="Shiraishi A."/>
            <person name="Nakayama K."/>
            <person name="Satake H."/>
        </authorList>
    </citation>
    <scope>NUCLEOTIDE SEQUENCE</scope>
</reference>
<feature type="domain" description="F-box/LRR-repeat protein 15/At3g58940/PEG3-like LRR" evidence="1">
    <location>
        <begin position="273"/>
        <end position="382"/>
    </location>
</feature>
<dbReference type="InterPro" id="IPR055411">
    <property type="entry name" value="LRR_FXL15/At3g58940/PEG3-like"/>
</dbReference>
<reference evidence="2" key="2">
    <citation type="submission" date="2022-01" db="EMBL/GenBank/DDBJ databases">
        <authorList>
            <person name="Yamashiro T."/>
            <person name="Shiraishi A."/>
            <person name="Satake H."/>
            <person name="Nakayama K."/>
        </authorList>
    </citation>
    <scope>NUCLEOTIDE SEQUENCE</scope>
</reference>
<gene>
    <name evidence="2" type="ORF">Tco_1089983</name>
</gene>
<dbReference type="SUPFAM" id="SSF81383">
    <property type="entry name" value="F-box domain"/>
    <property type="match status" value="1"/>
</dbReference>
<proteinExistence type="predicted"/>
<evidence type="ECO:0000313" key="2">
    <source>
        <dbReference type="EMBL" id="GJT94465.1"/>
    </source>
</evidence>
<sequence length="470" mass="53966">MRLTHRRQLEDVPELIHHIQALLPAKDAACTCVLSKSWLHAWSTTPTLRFCQSRKSLTKQQERRYLRLIRRTIRRYHMDNIPIITCDIHFGIRKTKSATRAVKFIKLVASKSSLKELCLTVDDDDVASFTLPDEIFSTENLNTLSLNSILIRPCIVSLLAFRPKPEFVRLAVNIRLINVEKKKAKDIFAQHFINAILMITKHQEKIEAEIEKKERISLNSIFIRPCIVSLLAFRPRPEFVRLAVNIQLINVEKVNNLLYLQELKIAPGSDYDEASLEIYDVPRLCSLSYETSRINSMPELSIKYSIGSLREIHFNGVTIDYDGLCNIINTKFPILESLTLDIMRCRVRSLEIRSNSLQRLKISSSQSMSITVEVHAPRLVSFHYKGFGLPSLLFPTIVPDFEDDVLVPFIIDDVRTRVLFPATNVKLSFETVVSGYQPLYVEAHLHMRLKAADYFLNLIDMGVTQNKSGN</sequence>
<dbReference type="PANTHER" id="PTHR31639">
    <property type="entry name" value="F-BOX PROTEIN-LIKE"/>
    <property type="match status" value="1"/>
</dbReference>
<comment type="caution">
    <text evidence="2">The sequence shown here is derived from an EMBL/GenBank/DDBJ whole genome shotgun (WGS) entry which is preliminary data.</text>
</comment>
<accession>A0ABQ5I2Y8</accession>
<organism evidence="2 3">
    <name type="scientific">Tanacetum coccineum</name>
    <dbReference type="NCBI Taxonomy" id="301880"/>
    <lineage>
        <taxon>Eukaryota</taxon>
        <taxon>Viridiplantae</taxon>
        <taxon>Streptophyta</taxon>
        <taxon>Embryophyta</taxon>
        <taxon>Tracheophyta</taxon>
        <taxon>Spermatophyta</taxon>
        <taxon>Magnoliopsida</taxon>
        <taxon>eudicotyledons</taxon>
        <taxon>Gunneridae</taxon>
        <taxon>Pentapetalae</taxon>
        <taxon>asterids</taxon>
        <taxon>campanulids</taxon>
        <taxon>Asterales</taxon>
        <taxon>Asteraceae</taxon>
        <taxon>Asteroideae</taxon>
        <taxon>Anthemideae</taxon>
        <taxon>Anthemidinae</taxon>
        <taxon>Tanacetum</taxon>
    </lineage>
</organism>
<keyword evidence="3" id="KW-1185">Reference proteome</keyword>
<protein>
    <submittedName>
        <fullName evidence="2">F-box/LRR-repeat protein isoform X2</fullName>
    </submittedName>
</protein>